<gene>
    <name evidence="1" type="ORF">NLI96_g11518</name>
</gene>
<organism evidence="1 2">
    <name type="scientific">Meripilus lineatus</name>
    <dbReference type="NCBI Taxonomy" id="2056292"/>
    <lineage>
        <taxon>Eukaryota</taxon>
        <taxon>Fungi</taxon>
        <taxon>Dikarya</taxon>
        <taxon>Basidiomycota</taxon>
        <taxon>Agaricomycotina</taxon>
        <taxon>Agaricomycetes</taxon>
        <taxon>Polyporales</taxon>
        <taxon>Meripilaceae</taxon>
        <taxon>Meripilus</taxon>
    </lineage>
</organism>
<dbReference type="AlphaFoldDB" id="A0AAD5YAR4"/>
<proteinExistence type="predicted"/>
<comment type="caution">
    <text evidence="1">The sequence shown here is derived from an EMBL/GenBank/DDBJ whole genome shotgun (WGS) entry which is preliminary data.</text>
</comment>
<name>A0AAD5YAR4_9APHY</name>
<sequence length="1180" mass="137529">MILFGPLARAQHPIFPNLRSFECFNDLNYQNSRRWTIDIPNKGLRQLRMPYPCSRLFPPVEHFPELESLQLILSPRYTHDPKSHTSMSRLSVHQTDLAQWPSSIWKSLEFPNLRVLNLQGLDKSCVHPTYLFVQRHSTLLEVSLDFKSPKLRLEGLIKLIEGTGTWEIPEDFEPTEPELFLSDSGDIPDASQLIYLEPDYLGFLDDIPDTRVIFSRFAFIREPLTSDAKEWRSEKASALPRYKTIAIAFQIPDQREFALGGDIGPLRLSNIDDFLTLSRYFPELRELRVESKTMCSRESDFMSWMKRIGSRLQEWDELRKFSFGFSIPEDWTWSPDKFTSALNFIPHDPVPFLDNVYPPLSLPVDWEDLPLTLRTLREEYWVEDIEEVDKVDQIEERIRTTLQWEGLIDPDDTTLIMRSWEALHCGQVKQAISFFFKNCPTLEEVEWYPLKVKDPTSTKDFDLESASVWRWKLRRGHESSPLKITGTLLYGGTSRLKFPFFEILLGEELAYVAELRKCAYSRTLAYLMYKTKSIIDLPNELLHQIIAQQSSTQGHIPKRFWTVYALSLVNHRFRALSLPVLFREIVAHSVKRYQSLIQYFLTSNGSANSCHVLTIQIVSISRYSDDPPMFLLGPNNWMWAPFPMFPNLRSFHWHEGDAQDDDFLVDLQNTKLFHLTIPYPCDKELTHPIKSCPQLKSLRLMITMAASTIPSLRDLRSCRIKPRPKIVPLKLSHHYLVRFSVHQEVPSVWDGSVWRCLDFPKLQVFCVANLGSNKVPHVYDFIQRHSTLLEVNLSCDEFETPLRLEALIKLIEGTGTWNAENPPNFSPGVRHIHIRCSLDENAKLGFDDPRYAFSPYDEEEEGAHYQFPDDIPNTSIVFQSFGFIRKPISPDASEWRSSARSEKPRYYATSLALEMLYDHEYHVDSQTIEDFLLLSYKFPELQELRISCFTAIPFTSFNGWMVGSYCARSDPPPDLLCTKIRLSLLLEGWTNLRKLAFRYIFNERTWQWGTSVSSYYEITEHTQVPLIDGVYPPIEPMEYVPKNLTQIRNLYGDEVADKIEDRISTIFPWEAPPDRNDNSLIMRCWEERHKRTVADAISLLASRCPTLEEVDWYPATFRTEPEITTLWKWRIEDPPGPGRPKTVSGTFTWKGCLQETSPYFDILVGEELLYAQQRRKWAQF</sequence>
<dbReference type="EMBL" id="JANAWD010000781">
    <property type="protein sequence ID" value="KAJ3475909.1"/>
    <property type="molecule type" value="Genomic_DNA"/>
</dbReference>
<dbReference type="Proteomes" id="UP001212997">
    <property type="component" value="Unassembled WGS sequence"/>
</dbReference>
<evidence type="ECO:0000313" key="1">
    <source>
        <dbReference type="EMBL" id="KAJ3475909.1"/>
    </source>
</evidence>
<keyword evidence="2" id="KW-1185">Reference proteome</keyword>
<accession>A0AAD5YAR4</accession>
<reference evidence="1" key="1">
    <citation type="submission" date="2022-07" db="EMBL/GenBank/DDBJ databases">
        <title>Genome Sequence of Physisporinus lineatus.</title>
        <authorList>
            <person name="Buettner E."/>
        </authorList>
    </citation>
    <scope>NUCLEOTIDE SEQUENCE</scope>
    <source>
        <strain evidence="1">VT162</strain>
    </source>
</reference>
<evidence type="ECO:0000313" key="2">
    <source>
        <dbReference type="Proteomes" id="UP001212997"/>
    </source>
</evidence>
<protein>
    <submittedName>
        <fullName evidence="1">Uncharacterized protein</fullName>
    </submittedName>
</protein>